<reference evidence="2 3" key="1">
    <citation type="submission" date="2023-01" db="EMBL/GenBank/DDBJ databases">
        <authorList>
            <person name="Whitehead M."/>
        </authorList>
    </citation>
    <scope>NUCLEOTIDE SEQUENCE [LARGE SCALE GENOMIC DNA]</scope>
</reference>
<protein>
    <submittedName>
        <fullName evidence="2">Uncharacterized protein</fullName>
    </submittedName>
</protein>
<evidence type="ECO:0000313" key="2">
    <source>
        <dbReference type="EMBL" id="CAI6344699.1"/>
    </source>
</evidence>
<name>A0AAV0VKG5_9HEMI</name>
<keyword evidence="3" id="KW-1185">Reference proteome</keyword>
<gene>
    <name evidence="2" type="ORF">MEUPH1_LOCUS1804</name>
</gene>
<feature type="compositionally biased region" description="Basic residues" evidence="1">
    <location>
        <begin position="109"/>
        <end position="125"/>
    </location>
</feature>
<comment type="caution">
    <text evidence="2">The sequence shown here is derived from an EMBL/GenBank/DDBJ whole genome shotgun (WGS) entry which is preliminary data.</text>
</comment>
<dbReference type="EMBL" id="CARXXK010000001">
    <property type="protein sequence ID" value="CAI6344699.1"/>
    <property type="molecule type" value="Genomic_DNA"/>
</dbReference>
<dbReference type="AlphaFoldDB" id="A0AAV0VKG5"/>
<dbReference type="Proteomes" id="UP001160148">
    <property type="component" value="Unassembled WGS sequence"/>
</dbReference>
<feature type="compositionally biased region" description="Basic and acidic residues" evidence="1">
    <location>
        <begin position="78"/>
        <end position="87"/>
    </location>
</feature>
<sequence length="125" mass="14080">MLEQTTRPRRNKQRAAVSRLTPSRWASIWSTRSRLPLFTGNWKVPLPPHRAGPSVSVDRPLVLIPGNVFDAPEVPPPSDDRTRRDETVPELPTVPAARSGRAELEPDRQRRKPGSGRRGRPRGQI</sequence>
<organism evidence="2 3">
    <name type="scientific">Macrosiphum euphorbiae</name>
    <name type="common">potato aphid</name>
    <dbReference type="NCBI Taxonomy" id="13131"/>
    <lineage>
        <taxon>Eukaryota</taxon>
        <taxon>Metazoa</taxon>
        <taxon>Ecdysozoa</taxon>
        <taxon>Arthropoda</taxon>
        <taxon>Hexapoda</taxon>
        <taxon>Insecta</taxon>
        <taxon>Pterygota</taxon>
        <taxon>Neoptera</taxon>
        <taxon>Paraneoptera</taxon>
        <taxon>Hemiptera</taxon>
        <taxon>Sternorrhyncha</taxon>
        <taxon>Aphidomorpha</taxon>
        <taxon>Aphidoidea</taxon>
        <taxon>Aphididae</taxon>
        <taxon>Macrosiphini</taxon>
        <taxon>Macrosiphum</taxon>
    </lineage>
</organism>
<feature type="region of interest" description="Disordered" evidence="1">
    <location>
        <begin position="67"/>
        <end position="125"/>
    </location>
</feature>
<accession>A0AAV0VKG5</accession>
<feature type="region of interest" description="Disordered" evidence="1">
    <location>
        <begin position="1"/>
        <end position="20"/>
    </location>
</feature>
<evidence type="ECO:0000313" key="3">
    <source>
        <dbReference type="Proteomes" id="UP001160148"/>
    </source>
</evidence>
<evidence type="ECO:0000256" key="1">
    <source>
        <dbReference type="SAM" id="MobiDB-lite"/>
    </source>
</evidence>
<proteinExistence type="predicted"/>